<dbReference type="Pfam" id="PF01301">
    <property type="entry name" value="Glyco_hydro_35"/>
    <property type="match status" value="1"/>
</dbReference>
<dbReference type="EMBL" id="CAUOFW020007613">
    <property type="protein sequence ID" value="CAK9179959.1"/>
    <property type="molecule type" value="Genomic_DNA"/>
</dbReference>
<dbReference type="EC" id="3.2.1.23" evidence="3"/>
<evidence type="ECO:0000259" key="8">
    <source>
        <dbReference type="Pfam" id="PF01301"/>
    </source>
</evidence>
<evidence type="ECO:0000256" key="1">
    <source>
        <dbReference type="ARBA" id="ARBA00001412"/>
    </source>
</evidence>
<dbReference type="Pfam" id="PF21317">
    <property type="entry name" value="BetaGal_ABD_1"/>
    <property type="match status" value="1"/>
</dbReference>
<name>A0ABC8UG08_9AQUA</name>
<dbReference type="InterPro" id="IPR017853">
    <property type="entry name" value="GH"/>
</dbReference>
<dbReference type="InterPro" id="IPR048913">
    <property type="entry name" value="BetaGal_gal-bd"/>
</dbReference>
<comment type="catalytic activity">
    <reaction evidence="1">
        <text>Hydrolysis of terminal non-reducing beta-D-galactose residues in beta-D-galactosides.</text>
        <dbReference type="EC" id="3.2.1.23"/>
    </reaction>
</comment>
<dbReference type="Pfam" id="PF21467">
    <property type="entry name" value="BetaGal_gal-bd"/>
    <property type="match status" value="1"/>
</dbReference>
<dbReference type="GO" id="GO:0004565">
    <property type="term" value="F:beta-galactosidase activity"/>
    <property type="evidence" value="ECO:0007669"/>
    <property type="project" value="UniProtKB-EC"/>
</dbReference>
<keyword evidence="7" id="KW-0326">Glycosidase</keyword>
<evidence type="ECO:0000256" key="4">
    <source>
        <dbReference type="ARBA" id="ARBA00022729"/>
    </source>
</evidence>
<dbReference type="FunFam" id="2.60.120.260:FF:000021">
    <property type="entry name" value="Beta-galactosidase"/>
    <property type="match status" value="1"/>
</dbReference>
<evidence type="ECO:0000259" key="10">
    <source>
        <dbReference type="Pfam" id="PF21467"/>
    </source>
</evidence>
<proteinExistence type="inferred from homology"/>
<dbReference type="Proteomes" id="UP001642360">
    <property type="component" value="Unassembled WGS sequence"/>
</dbReference>
<keyword evidence="12" id="KW-1185">Reference proteome</keyword>
<dbReference type="PANTHER" id="PTHR23421">
    <property type="entry name" value="BETA-GALACTOSIDASE RELATED"/>
    <property type="match status" value="1"/>
</dbReference>
<evidence type="ECO:0000256" key="2">
    <source>
        <dbReference type="ARBA" id="ARBA00009809"/>
    </source>
</evidence>
<keyword evidence="4" id="KW-0732">Signal</keyword>
<dbReference type="InterPro" id="IPR048912">
    <property type="entry name" value="BetaGal1-like_ABD1"/>
</dbReference>
<evidence type="ECO:0000259" key="9">
    <source>
        <dbReference type="Pfam" id="PF21317"/>
    </source>
</evidence>
<gene>
    <name evidence="11" type="ORF">ILEXP_LOCUS49904</name>
</gene>
<dbReference type="SUPFAM" id="SSF51445">
    <property type="entry name" value="(Trans)glycosidases"/>
    <property type="match status" value="1"/>
</dbReference>
<dbReference type="Gene3D" id="2.60.120.260">
    <property type="entry name" value="Galactose-binding domain-like"/>
    <property type="match status" value="2"/>
</dbReference>
<evidence type="ECO:0000313" key="11">
    <source>
        <dbReference type="EMBL" id="CAK9179959.1"/>
    </source>
</evidence>
<dbReference type="AlphaFoldDB" id="A0ABC8UG08"/>
<comment type="similarity">
    <text evidence="2">Belongs to the glycosyl hydrolase 35 family.</text>
</comment>
<comment type="caution">
    <text evidence="11">The sequence shown here is derived from an EMBL/GenBank/DDBJ whole genome shotgun (WGS) entry which is preliminary data.</text>
</comment>
<reference evidence="11 12" key="1">
    <citation type="submission" date="2024-02" db="EMBL/GenBank/DDBJ databases">
        <authorList>
            <person name="Vignale AGUSTIN F."/>
            <person name="Sosa J E."/>
            <person name="Modenutti C."/>
        </authorList>
    </citation>
    <scope>NUCLEOTIDE SEQUENCE [LARGE SCALE GENOMIC DNA]</scope>
</reference>
<dbReference type="Gene3D" id="3.20.20.80">
    <property type="entry name" value="Glycosidases"/>
    <property type="match status" value="1"/>
</dbReference>
<evidence type="ECO:0000256" key="7">
    <source>
        <dbReference type="ARBA" id="ARBA00023295"/>
    </source>
</evidence>
<evidence type="ECO:0000256" key="5">
    <source>
        <dbReference type="ARBA" id="ARBA00022801"/>
    </source>
</evidence>
<protein>
    <recommendedName>
        <fullName evidence="3">beta-galactosidase</fullName>
        <ecNumber evidence="3">3.2.1.23</ecNumber>
    </recommendedName>
</protein>
<dbReference type="PRINTS" id="PR00742">
    <property type="entry name" value="GLHYDRLASE35"/>
</dbReference>
<keyword evidence="5" id="KW-0378">Hydrolase</keyword>
<evidence type="ECO:0000256" key="6">
    <source>
        <dbReference type="ARBA" id="ARBA00023180"/>
    </source>
</evidence>
<organism evidence="11 12">
    <name type="scientific">Ilex paraguariensis</name>
    <name type="common">yerba mate</name>
    <dbReference type="NCBI Taxonomy" id="185542"/>
    <lineage>
        <taxon>Eukaryota</taxon>
        <taxon>Viridiplantae</taxon>
        <taxon>Streptophyta</taxon>
        <taxon>Embryophyta</taxon>
        <taxon>Tracheophyta</taxon>
        <taxon>Spermatophyta</taxon>
        <taxon>Magnoliopsida</taxon>
        <taxon>eudicotyledons</taxon>
        <taxon>Gunneridae</taxon>
        <taxon>Pentapetalae</taxon>
        <taxon>asterids</taxon>
        <taxon>campanulids</taxon>
        <taxon>Aquifoliales</taxon>
        <taxon>Aquifoliaceae</taxon>
        <taxon>Ilex</taxon>
    </lineage>
</organism>
<keyword evidence="6" id="KW-0325">Glycoprotein</keyword>
<evidence type="ECO:0000313" key="12">
    <source>
        <dbReference type="Proteomes" id="UP001642360"/>
    </source>
</evidence>
<sequence>MEVPEKLLRKELFVEMLSFQVKKAKCQNPGLGKDGDICLALGALIMIAVDFTTGDDPWPIFKLQKEFNAPGRSPPLSTEFYTGWLTHWGENIASTDAAFTAASLEKILSRNGSAVLYMAHGGTNFGFYSGANTGVNESDYKPDLTSYDYDAPIRESGDVDNDKFKALRRVIQKYSAAPLPSVPSNNEKAEYGRIQLQKTTFLFDILGNKNLVGKVESENPASMESVGQMFGFLLYVSEYTAKGNGSVLSIPKVHDRAQVFMSCLSEDNGGRPRYVGTIGRWLNKPIHLPYIKCVSNIRLLVLVENMGRVNYGPYMFDRKGILSSVYVDGKPLREWKMLSIPLHNQNEVQKIYPIILDTYSYSIKVSARKKLKDNVDYSPKVPAFYAGHFVVDKIKDTFMSFNGWGKGIAFVNKYNVGRFWPSFGPQCNLYVPAPILRRGKNDLVILELESPNPKLLVRSVAQPEFTCGSKSLRIHQL</sequence>
<feature type="domain" description="Glycoside hydrolase 35 catalytic" evidence="8">
    <location>
        <begin position="43"/>
        <end position="173"/>
    </location>
</feature>
<dbReference type="InterPro" id="IPR031330">
    <property type="entry name" value="Gly_Hdrlase_35_cat"/>
</dbReference>
<evidence type="ECO:0000256" key="3">
    <source>
        <dbReference type="ARBA" id="ARBA00012756"/>
    </source>
</evidence>
<dbReference type="InterPro" id="IPR001944">
    <property type="entry name" value="Glycoside_Hdrlase_35"/>
</dbReference>
<feature type="domain" description="Beta-galactosidase 1-like first all-beta" evidence="9">
    <location>
        <begin position="220"/>
        <end position="340"/>
    </location>
</feature>
<accession>A0ABC8UG08</accession>
<feature type="domain" description="Beta-galactosidase galactose-binding" evidence="10">
    <location>
        <begin position="382"/>
        <end position="441"/>
    </location>
</feature>
<dbReference type="InterPro" id="IPR008979">
    <property type="entry name" value="Galactose-bd-like_sf"/>
</dbReference>
<dbReference type="SUPFAM" id="SSF49785">
    <property type="entry name" value="Galactose-binding domain-like"/>
    <property type="match status" value="1"/>
</dbReference>